<accession>A0A7X2P3Q6</accession>
<feature type="transmembrane region" description="Helical" evidence="6">
    <location>
        <begin position="21"/>
        <end position="39"/>
    </location>
</feature>
<evidence type="ECO:0000256" key="4">
    <source>
        <dbReference type="ARBA" id="ARBA00022989"/>
    </source>
</evidence>
<name>A0A7X2P3Q6_9FIRM</name>
<gene>
    <name evidence="7" type="ORF">FYJ57_08685</name>
</gene>
<organism evidence="7 8">
    <name type="scientific">Oliverpabstia intestinalis</name>
    <dbReference type="NCBI Taxonomy" id="2606633"/>
    <lineage>
        <taxon>Bacteria</taxon>
        <taxon>Bacillati</taxon>
        <taxon>Bacillota</taxon>
        <taxon>Clostridia</taxon>
        <taxon>Lachnospirales</taxon>
        <taxon>Lachnospiraceae</taxon>
        <taxon>Oliverpabstia</taxon>
    </lineage>
</organism>
<keyword evidence="8" id="KW-1185">Reference proteome</keyword>
<reference evidence="7 8" key="1">
    <citation type="submission" date="2019-08" db="EMBL/GenBank/DDBJ databases">
        <title>In-depth cultivation of the pig gut microbiome towards novel bacterial diversity and tailored functional studies.</title>
        <authorList>
            <person name="Wylensek D."/>
            <person name="Hitch T.C.A."/>
            <person name="Clavel T."/>
        </authorList>
    </citation>
    <scope>NUCLEOTIDE SEQUENCE [LARGE SCALE GENOMIC DNA]</scope>
    <source>
        <strain evidence="7 8">BSM-380-WT-5A</strain>
    </source>
</reference>
<dbReference type="Proteomes" id="UP000440513">
    <property type="component" value="Unassembled WGS sequence"/>
</dbReference>
<dbReference type="PANTHER" id="PTHR30250:SF26">
    <property type="entry name" value="PSMA PROTEIN"/>
    <property type="match status" value="1"/>
</dbReference>
<feature type="transmembrane region" description="Helical" evidence="6">
    <location>
        <begin position="408"/>
        <end position="428"/>
    </location>
</feature>
<feature type="transmembrane region" description="Helical" evidence="6">
    <location>
        <begin position="188"/>
        <end position="207"/>
    </location>
</feature>
<feature type="transmembrane region" description="Helical" evidence="6">
    <location>
        <begin position="440"/>
        <end position="462"/>
    </location>
</feature>
<comment type="subcellular location">
    <subcellularLocation>
        <location evidence="1">Cell membrane</location>
        <topology evidence="1">Multi-pass membrane protein</topology>
    </subcellularLocation>
</comment>
<keyword evidence="3 6" id="KW-0812">Transmembrane</keyword>
<evidence type="ECO:0000256" key="2">
    <source>
        <dbReference type="ARBA" id="ARBA00022475"/>
    </source>
</evidence>
<dbReference type="PANTHER" id="PTHR30250">
    <property type="entry name" value="PST FAMILY PREDICTED COLANIC ACID TRANSPORTER"/>
    <property type="match status" value="1"/>
</dbReference>
<dbReference type="EMBL" id="VUMS01000014">
    <property type="protein sequence ID" value="MST66799.1"/>
    <property type="molecule type" value="Genomic_DNA"/>
</dbReference>
<dbReference type="AlphaFoldDB" id="A0A7X2P3Q6"/>
<dbReference type="RefSeq" id="WP_154432352.1">
    <property type="nucleotide sequence ID" value="NZ_VUMS01000014.1"/>
</dbReference>
<evidence type="ECO:0000256" key="1">
    <source>
        <dbReference type="ARBA" id="ARBA00004651"/>
    </source>
</evidence>
<dbReference type="GO" id="GO:0005886">
    <property type="term" value="C:plasma membrane"/>
    <property type="evidence" value="ECO:0007669"/>
    <property type="project" value="UniProtKB-SubCell"/>
</dbReference>
<keyword evidence="5 6" id="KW-0472">Membrane</keyword>
<evidence type="ECO:0000256" key="5">
    <source>
        <dbReference type="ARBA" id="ARBA00023136"/>
    </source>
</evidence>
<feature type="transmembrane region" description="Helical" evidence="6">
    <location>
        <begin position="306"/>
        <end position="328"/>
    </location>
</feature>
<evidence type="ECO:0000313" key="8">
    <source>
        <dbReference type="Proteomes" id="UP000440513"/>
    </source>
</evidence>
<feature type="transmembrane region" description="Helical" evidence="6">
    <location>
        <begin position="268"/>
        <end position="286"/>
    </location>
</feature>
<feature type="transmembrane region" description="Helical" evidence="6">
    <location>
        <begin position="240"/>
        <end position="262"/>
    </location>
</feature>
<protein>
    <submittedName>
        <fullName evidence="7">Polysaccharide biosynthesis protein</fullName>
    </submittedName>
</protein>
<feature type="transmembrane region" description="Helical" evidence="6">
    <location>
        <begin position="124"/>
        <end position="144"/>
    </location>
</feature>
<feature type="transmembrane region" description="Helical" evidence="6">
    <location>
        <begin position="93"/>
        <end position="112"/>
    </location>
</feature>
<feature type="transmembrane region" description="Helical" evidence="6">
    <location>
        <begin position="340"/>
        <end position="360"/>
    </location>
</feature>
<keyword evidence="4 6" id="KW-1133">Transmembrane helix</keyword>
<evidence type="ECO:0000256" key="3">
    <source>
        <dbReference type="ARBA" id="ARBA00022692"/>
    </source>
</evidence>
<dbReference type="InterPro" id="IPR050833">
    <property type="entry name" value="Poly_Biosynth_Transport"/>
</dbReference>
<evidence type="ECO:0000256" key="6">
    <source>
        <dbReference type="SAM" id="Phobius"/>
    </source>
</evidence>
<feature type="transmembrane region" description="Helical" evidence="6">
    <location>
        <begin position="468"/>
        <end position="488"/>
    </location>
</feature>
<feature type="transmembrane region" description="Helical" evidence="6">
    <location>
        <begin position="51"/>
        <end position="72"/>
    </location>
</feature>
<comment type="caution">
    <text evidence="7">The sequence shown here is derived from an EMBL/GenBank/DDBJ whole genome shotgun (WGS) entry which is preliminary data.</text>
</comment>
<evidence type="ECO:0000313" key="7">
    <source>
        <dbReference type="EMBL" id="MST66799.1"/>
    </source>
</evidence>
<sequence length="512" mass="57709">MKMEKTQNASRNIVFGVSLKVYQILLPFIMRTVMMYTIGVEYLGLNSLFTSVLQVLNLAELGVGSAMVFSMYKPIAEDNSITICALMKLYRTYYRVIGGIILVVGLLLTPFMPKLISGTIPEDMNIYFLYLLNLLATVLTYWLFAYRNSVLQAHQRNDLISKVTLVTDTVKYLLQIAALVVLHDYYCYVIVLLLTQALNNVLTAIIAKRVFPQYNPEGKLAQNEIKQINGKIRDLFTSKLGYTIVSSADTIVISAFLGLTVLAQYQNYYYIMSSIIGFMSIIYASITAGVGNSMITKSVDQNYREYCVFSLLVSVVSGICGACFLCLYQPFMTLWMGENLLLPFSLVVLLCVYFWIYEYIMMASVYKDAGGIWHQDRFRPLISGVVNLALNLATVRFIGLYGIVLSTIVSMAIVSAPWITSNIFKLIFKKNPIIYVVKIVYYVFSTVLASTVAYVLTSLISINGWIGLIIKAIVCVASSVFVMVILLCRMKEFSDALYLIARMFHLEKLLKK</sequence>
<proteinExistence type="predicted"/>
<keyword evidence="2" id="KW-1003">Cell membrane</keyword>